<name>A0A8H4F2D8_MUCCL</name>
<protein>
    <submittedName>
        <fullName evidence="2">Uncharacterized protein</fullName>
    </submittedName>
</protein>
<feature type="coiled-coil region" evidence="1">
    <location>
        <begin position="13"/>
        <end position="213"/>
    </location>
</feature>
<sequence>MQQEIESIQLKWQQEKQNTLESHQKAIEVLSDKLTAKENQLDHMTNQYNHSNEELRTLKVAYEKMIEVKDKEIKEATEEKTDDGRVQSIVAQHQKEINVLQTQFQQLLDLKDRELEGFSYRLKTVTTSQQKDMEKLNHDYQQKLAALDAECQKKEENLNSKTLELRWSTAEFESSEAKLKDQGIKLQKLENENQQLHQEVQQCKEENAQMLRYLPFARCGITFSCY</sequence>
<evidence type="ECO:0000313" key="3">
    <source>
        <dbReference type="Proteomes" id="UP000469890"/>
    </source>
</evidence>
<accession>A0A8H4F2D8</accession>
<dbReference type="AlphaFoldDB" id="A0A8H4F2D8"/>
<keyword evidence="1" id="KW-0175">Coiled coil</keyword>
<dbReference type="Proteomes" id="UP000469890">
    <property type="component" value="Unassembled WGS sequence"/>
</dbReference>
<evidence type="ECO:0000256" key="1">
    <source>
        <dbReference type="SAM" id="Coils"/>
    </source>
</evidence>
<reference evidence="2 3" key="1">
    <citation type="submission" date="2019-09" db="EMBL/GenBank/DDBJ databases">
        <authorList>
            <consortium name="DOE Joint Genome Institute"/>
            <person name="Mondo S.J."/>
            <person name="Navarro-Mendoza M.I."/>
            <person name="Perez-Arques C."/>
            <person name="Panchal S."/>
            <person name="Nicolas F.E."/>
            <person name="Ganguly P."/>
            <person name="Pangilinan J."/>
            <person name="Grigoriev I."/>
            <person name="Heitman J."/>
            <person name="Sanya K."/>
            <person name="Garre V."/>
        </authorList>
    </citation>
    <scope>NUCLEOTIDE SEQUENCE [LARGE SCALE GENOMIC DNA]</scope>
    <source>
        <strain evidence="2 3">MU402</strain>
    </source>
</reference>
<comment type="caution">
    <text evidence="2">The sequence shown here is derived from an EMBL/GenBank/DDBJ whole genome shotgun (WGS) entry which is preliminary data.</text>
</comment>
<dbReference type="EMBL" id="JAAECE010000003">
    <property type="protein sequence ID" value="KAF1803642.1"/>
    <property type="molecule type" value="Genomic_DNA"/>
</dbReference>
<gene>
    <name evidence="2" type="ORF">FB192DRAFT_1421362</name>
</gene>
<organism evidence="2 3">
    <name type="scientific">Mucor circinelloides f. lusitanicus</name>
    <name type="common">Mucor racemosus var. lusitanicus</name>
    <dbReference type="NCBI Taxonomy" id="29924"/>
    <lineage>
        <taxon>Eukaryota</taxon>
        <taxon>Fungi</taxon>
        <taxon>Fungi incertae sedis</taxon>
        <taxon>Mucoromycota</taxon>
        <taxon>Mucoromycotina</taxon>
        <taxon>Mucoromycetes</taxon>
        <taxon>Mucorales</taxon>
        <taxon>Mucorineae</taxon>
        <taxon>Mucoraceae</taxon>
        <taxon>Mucor</taxon>
    </lineage>
</organism>
<proteinExistence type="predicted"/>
<evidence type="ECO:0000313" key="2">
    <source>
        <dbReference type="EMBL" id="KAF1803642.1"/>
    </source>
</evidence>